<dbReference type="AlphaFoldDB" id="H1KCL3"/>
<evidence type="ECO:0000313" key="2">
    <source>
        <dbReference type="EMBL" id="EHP94686.1"/>
    </source>
</evidence>
<sequence length="138" mass="15056">MFDTNTHTVIDQGVAVGLALAVGNRIRGQEIAHENDLLLAEQAHEADLARYQAVIDQLRQQLLNTQIDLAAERCEIAGLRAFIKEVRTLDPATPALGASNQLGRRGRAKSIAKVAYETAYDRQADEFGLPALKGTYAK</sequence>
<reference evidence="2 3" key="1">
    <citation type="submission" date="2011-09" db="EMBL/GenBank/DDBJ databases">
        <title>The draft genome of Methylobacterium extorquens DSM 13060.</title>
        <authorList>
            <consortium name="US DOE Joint Genome Institute (JGI-PGF)"/>
            <person name="Lucas S."/>
            <person name="Han J."/>
            <person name="Lapidus A."/>
            <person name="Cheng J.-F."/>
            <person name="Goodwin L."/>
            <person name="Pitluck S."/>
            <person name="Peters L."/>
            <person name="Land M.L."/>
            <person name="Hauser L."/>
            <person name="Koskimaki J."/>
            <person name="Halonen O."/>
            <person name="Pirttila A."/>
            <person name="Frank C."/>
            <person name="Woyke T.J."/>
        </authorList>
    </citation>
    <scope>NUCLEOTIDE SEQUENCE [LARGE SCALE GENOMIC DNA]</scope>
    <source>
        <strain evidence="2 3">DSM 13060</strain>
    </source>
</reference>
<comment type="caution">
    <text evidence="2">The sequence shown here is derived from an EMBL/GenBank/DDBJ whole genome shotgun (WGS) entry which is preliminary data.</text>
</comment>
<accession>H1KCL3</accession>
<dbReference type="RefSeq" id="WP_003596558.1">
    <property type="nucleotide sequence ID" value="NZ_AGJK01000005.1"/>
</dbReference>
<dbReference type="Proteomes" id="UP000004382">
    <property type="component" value="Unassembled WGS sequence"/>
</dbReference>
<dbReference type="EMBL" id="AGJK01000005">
    <property type="protein sequence ID" value="EHP94686.1"/>
    <property type="molecule type" value="Genomic_DNA"/>
</dbReference>
<proteinExistence type="predicted"/>
<evidence type="ECO:0000313" key="3">
    <source>
        <dbReference type="Proteomes" id="UP000004382"/>
    </source>
</evidence>
<gene>
    <name evidence="2" type="ORF">MetexDRAFT_0375</name>
</gene>
<keyword evidence="1" id="KW-0175">Coiled coil</keyword>
<protein>
    <submittedName>
        <fullName evidence="2">Uncharacterized protein</fullName>
    </submittedName>
</protein>
<feature type="coiled-coil region" evidence="1">
    <location>
        <begin position="41"/>
        <end position="75"/>
    </location>
</feature>
<name>H1KCL3_METEX</name>
<evidence type="ECO:0000256" key="1">
    <source>
        <dbReference type="SAM" id="Coils"/>
    </source>
</evidence>
<organism evidence="2 3">
    <name type="scientific">Methylorubrum extorquens DSM 13060</name>
    <dbReference type="NCBI Taxonomy" id="882800"/>
    <lineage>
        <taxon>Bacteria</taxon>
        <taxon>Pseudomonadati</taxon>
        <taxon>Pseudomonadota</taxon>
        <taxon>Alphaproteobacteria</taxon>
        <taxon>Hyphomicrobiales</taxon>
        <taxon>Methylobacteriaceae</taxon>
        <taxon>Methylorubrum</taxon>
    </lineage>
</organism>